<dbReference type="PANTHER" id="PTHR30153">
    <property type="entry name" value="REPLICATIVE DNA HELICASE DNAB"/>
    <property type="match status" value="1"/>
</dbReference>
<dbReference type="CDD" id="cd00984">
    <property type="entry name" value="DnaB_C"/>
    <property type="match status" value="1"/>
</dbReference>
<evidence type="ECO:0000313" key="21">
    <source>
        <dbReference type="EMBL" id="OJJ26973.1"/>
    </source>
</evidence>
<evidence type="ECO:0000256" key="5">
    <source>
        <dbReference type="ARBA" id="ARBA00022737"/>
    </source>
</evidence>
<name>A0A1L9QWD3_9CYAN</name>
<evidence type="ECO:0000256" key="9">
    <source>
        <dbReference type="ARBA" id="ARBA00022813"/>
    </source>
</evidence>
<dbReference type="Pfam" id="PF00772">
    <property type="entry name" value="DnaB"/>
    <property type="match status" value="1"/>
</dbReference>
<evidence type="ECO:0000259" key="18">
    <source>
        <dbReference type="PROSITE" id="PS50819"/>
    </source>
</evidence>
<dbReference type="InterPro" id="IPR030934">
    <property type="entry name" value="Intein_C"/>
</dbReference>
<dbReference type="InterPro" id="IPR010982">
    <property type="entry name" value="Lambda_DNA-bd_dom_sf"/>
</dbReference>
<dbReference type="STRING" id="1925591.BI308_02630"/>
<dbReference type="CDD" id="cd00093">
    <property type="entry name" value="HTH_XRE"/>
    <property type="match status" value="1"/>
</dbReference>
<dbReference type="InterPro" id="IPR004860">
    <property type="entry name" value="LAGLIDADG_dom"/>
</dbReference>
<keyword evidence="6 17" id="KW-0547">Nucleotide-binding</keyword>
<dbReference type="CDD" id="cd00081">
    <property type="entry name" value="Hint"/>
    <property type="match status" value="3"/>
</dbReference>
<dbReference type="NCBIfam" id="TIGR01443">
    <property type="entry name" value="intein_Cterm"/>
    <property type="match status" value="2"/>
</dbReference>
<dbReference type="InterPro" id="IPR004042">
    <property type="entry name" value="Intein_endonuc_central"/>
</dbReference>
<evidence type="ECO:0000256" key="17">
    <source>
        <dbReference type="RuleBase" id="RU362085"/>
    </source>
</evidence>
<dbReference type="Gene3D" id="3.10.28.10">
    <property type="entry name" value="Homing endonucleases"/>
    <property type="match status" value="1"/>
</dbReference>
<dbReference type="InterPro" id="IPR027434">
    <property type="entry name" value="Homing_endonucl"/>
</dbReference>
<dbReference type="InterPro" id="IPR027417">
    <property type="entry name" value="P-loop_NTPase"/>
</dbReference>
<comment type="similarity">
    <text evidence="1 17">Belongs to the helicase family. DnaB subfamily.</text>
</comment>
<evidence type="ECO:0000256" key="13">
    <source>
        <dbReference type="ARBA" id="ARBA00023235"/>
    </source>
</evidence>
<keyword evidence="13" id="KW-0413">Isomerase</keyword>
<dbReference type="GO" id="GO:0004519">
    <property type="term" value="F:endonuclease activity"/>
    <property type="evidence" value="ECO:0007669"/>
    <property type="project" value="InterPro"/>
</dbReference>
<keyword evidence="10 17" id="KW-0067">ATP-binding</keyword>
<dbReference type="GO" id="GO:0016539">
    <property type="term" value="P:intein-mediated protein splicing"/>
    <property type="evidence" value="ECO:0007669"/>
    <property type="project" value="InterPro"/>
</dbReference>
<dbReference type="Gene3D" id="1.10.260.40">
    <property type="entry name" value="lambda repressor-like DNA-binding domains"/>
    <property type="match status" value="1"/>
</dbReference>
<dbReference type="Pfam" id="PF14890">
    <property type="entry name" value="Intein_splicing"/>
    <property type="match status" value="1"/>
</dbReference>
<comment type="function">
    <text evidence="14 17">The intein is an endonuclease.</text>
</comment>
<dbReference type="InterPro" id="IPR006142">
    <property type="entry name" value="INTEIN"/>
</dbReference>
<dbReference type="Gene3D" id="3.40.50.300">
    <property type="entry name" value="P-loop containing nucleotide triphosphate hydrolases"/>
    <property type="match status" value="3"/>
</dbReference>
<dbReference type="GO" id="GO:0016887">
    <property type="term" value="F:ATP hydrolysis activity"/>
    <property type="evidence" value="ECO:0007669"/>
    <property type="project" value="RHEA"/>
</dbReference>
<keyword evidence="5" id="KW-0677">Repeat</keyword>
<keyword evidence="9" id="KW-0068">Autocatalytic cleavage</keyword>
<dbReference type="SUPFAM" id="SSF52540">
    <property type="entry name" value="P-loop containing nucleoside triphosphate hydrolases"/>
    <property type="match status" value="1"/>
</dbReference>
<dbReference type="PROSITE" id="PS51199">
    <property type="entry name" value="SF4_HELICASE"/>
    <property type="match status" value="3"/>
</dbReference>
<dbReference type="GO" id="GO:0005524">
    <property type="term" value="F:ATP binding"/>
    <property type="evidence" value="ECO:0007669"/>
    <property type="project" value="UniProtKB-UniRule"/>
</dbReference>
<dbReference type="Gene3D" id="1.10.860.10">
    <property type="entry name" value="DNAb Helicase, Chain A"/>
    <property type="match status" value="1"/>
</dbReference>
<dbReference type="SMART" id="SM00305">
    <property type="entry name" value="HintC"/>
    <property type="match status" value="2"/>
</dbReference>
<evidence type="ECO:0000256" key="8">
    <source>
        <dbReference type="ARBA" id="ARBA00022806"/>
    </source>
</evidence>
<dbReference type="SUPFAM" id="SSF48024">
    <property type="entry name" value="N-terminal domain of DnaB helicase"/>
    <property type="match status" value="1"/>
</dbReference>
<keyword evidence="7 17" id="KW-0378">Hydrolase</keyword>
<feature type="domain" description="SF4 helicase" evidence="20">
    <location>
        <begin position="183"/>
        <end position="220"/>
    </location>
</feature>
<dbReference type="SMART" id="SM00306">
    <property type="entry name" value="HintN"/>
    <property type="match status" value="2"/>
</dbReference>
<keyword evidence="8 17" id="KW-0347">Helicase</keyword>
<comment type="function">
    <text evidence="17">The main replicative DNA helicase, it participates in initiation and elongation during chromosome replication. Travels ahead of the DNA replisome, separating dsDNA into templates for DNA synthesis. A processive ATP-dependent 5'-3' DNA helicase it has DNA-dependent ATPase activity.</text>
</comment>
<accession>A0A1L9QWD3</accession>
<dbReference type="NCBIfam" id="TIGR00665">
    <property type="entry name" value="DnaB"/>
    <property type="match status" value="1"/>
</dbReference>
<dbReference type="InterPro" id="IPR003586">
    <property type="entry name" value="Hint_dom_C"/>
</dbReference>
<comment type="subunit">
    <text evidence="2">Homohexamer.</text>
</comment>
<dbReference type="Pfam" id="PF03796">
    <property type="entry name" value="DnaB_C"/>
    <property type="match status" value="2"/>
</dbReference>
<dbReference type="FunFam" id="1.10.860.10:FF:000001">
    <property type="entry name" value="Replicative DNA helicase"/>
    <property type="match status" value="1"/>
</dbReference>
<evidence type="ECO:0000313" key="22">
    <source>
        <dbReference type="Proteomes" id="UP000183940"/>
    </source>
</evidence>
<dbReference type="PROSITE" id="PS50943">
    <property type="entry name" value="HTH_CROC1"/>
    <property type="match status" value="1"/>
</dbReference>
<evidence type="ECO:0000256" key="16">
    <source>
        <dbReference type="NCBIfam" id="TIGR00665"/>
    </source>
</evidence>
<dbReference type="InterPro" id="IPR016136">
    <property type="entry name" value="DNA_helicase_N/primase_C"/>
</dbReference>
<dbReference type="GO" id="GO:0043139">
    <property type="term" value="F:5'-3' DNA helicase activity"/>
    <property type="evidence" value="ECO:0007669"/>
    <property type="project" value="UniProtKB-EC"/>
</dbReference>
<dbReference type="InterPro" id="IPR006141">
    <property type="entry name" value="Intein_N"/>
</dbReference>
<evidence type="ECO:0000256" key="1">
    <source>
        <dbReference type="ARBA" id="ARBA00008428"/>
    </source>
</evidence>
<proteinExistence type="inferred from homology"/>
<dbReference type="Pfam" id="PF14528">
    <property type="entry name" value="LAGLIDADG_3"/>
    <property type="match status" value="1"/>
</dbReference>
<gene>
    <name evidence="21" type="ORF">BI308_02630</name>
</gene>
<dbReference type="SUPFAM" id="SSF51294">
    <property type="entry name" value="Hedgehog/intein (Hint) domain"/>
    <property type="match status" value="2"/>
</dbReference>
<dbReference type="Pfam" id="PF01381">
    <property type="entry name" value="HTH_3"/>
    <property type="match status" value="1"/>
</dbReference>
<dbReference type="InterPro" id="IPR001387">
    <property type="entry name" value="Cro/C1-type_HTH"/>
</dbReference>
<dbReference type="InterPro" id="IPR007694">
    <property type="entry name" value="DNA_helicase_DnaB-like_C"/>
</dbReference>
<reference evidence="21" key="1">
    <citation type="submission" date="2016-10" db="EMBL/GenBank/DDBJ databases">
        <title>CRISPR-Cas defence system in Roseofilum reptotaenium: evidence of a bacteriophage-cyanobacterium arms race in the coral black band disease.</title>
        <authorList>
            <person name="Buerger P."/>
            <person name="Wood-Charlson E.M."/>
            <person name="Weynberg K.D."/>
            <person name="Willis B."/>
            <person name="Van Oppen M.J."/>
        </authorList>
    </citation>
    <scope>NUCLEOTIDE SEQUENCE [LARGE SCALE GENOMIC DNA]</scope>
    <source>
        <strain evidence="21">AO1-A</strain>
    </source>
</reference>
<comment type="caution">
    <text evidence="21">The sequence shown here is derived from an EMBL/GenBank/DDBJ whole genome shotgun (WGS) entry which is preliminary data.</text>
</comment>
<evidence type="ECO:0000259" key="19">
    <source>
        <dbReference type="PROSITE" id="PS50943"/>
    </source>
</evidence>
<evidence type="ECO:0000256" key="12">
    <source>
        <dbReference type="ARBA" id="ARBA00023125"/>
    </source>
</evidence>
<dbReference type="SUPFAM" id="SSF55608">
    <property type="entry name" value="Homing endonucleases"/>
    <property type="match status" value="1"/>
</dbReference>
<sequence>MVSESSLPALPDTLPPQNIEAEESILGGILLDPEAINRVMDILHPEAFSISAHQKIYQATLTLHNSGKPTDFMTVNSWLSDQNLLDKVGGQSKLVQLLDRTVSAVNIDEYAKLVMDKYLRRQLITAGHEIVQLGYDTATDIKQILDQAEQKIFNLTQDRVQKGLVSLAETLTHTYEEIQSQSTGEILPGLPCQFYDLDAMTGGFQRSDLIIIAGRPSMGKCLAYDSEIVIDDGSVLTIAEICEQQQATLLTLGEDWQLTTTQPSAFVDDGIKPVFRVKTCLGRQIETTLTHPFRTLTEWKPLSELKPGATIAVPREIPIFGSKTLPEPKIKLLAYLIGDGCLTGTTPQFTNANLRLQAEFAQAVSSFPGLKISEQTSQGTRTLTSYVVRCPLKTSEARKYFGQKLRQLLQDRSYSAHQLAKQLSVSPSLIAPWLQGKSGPNPASFEKICQMFAVTPSFFGVTSSAQLYSKEKNLLTQWLQSLGLWGKDAHQKTIPAIIFQLKRSQLALFLNRLFATDGWISVLQSGQVQLGYTSVSETLIRQLQHLLLRFGIIARLKKRQVKYKSERRPAWQMDITDGRSLQTFIEAIGIFGKEEACFKAQKALQSKQYQTNRDLIPIEVWEEITQVKGTESWKSMGQRAGIVASNLHVGRRCPTRDRLSVIAKALDSEDLQHLATSHIYWDRIVSIELVGYKQVYDLTIPTTHNFIANDICVHNTSFAMGIANNIAQTSHLAAAIFSLEMSKEQLALRLLSSEAGIESNRLRSGRISQTEWEPLIEAQTNLSELPIYIDDTANTTVTQMRSQARRLQAEQGQLGLVLLDYLQLMEGSSDNRVQELSKITRQLKGLARELNVPVIALSQLSRSVESRTNKRPMMSDLRESGCLTGDTLIPLADEGIEVPIQNLLGRSNFTVWAVNLENLKIEKAMATKVFSTGIKPVFRLTTRLGREIQATANHPFLTIDGWKRLDQLEVGSHMALPRILPGSKDSSISDSELALLGHLIGDGCTLPRHAIQYTTREVVQSEELYTLANSDIYWDRVVSIEACGEAEVYDLTVPGYHNFVANNIVVHNSIEQDADLVIMLYRDEYYNPDTTDRAIAEVIITKHRNGPTGVVKLLFDPEFTRFRNLAKPPN</sequence>
<dbReference type="Proteomes" id="UP000183940">
    <property type="component" value="Unassembled WGS sequence"/>
</dbReference>
<dbReference type="PANTHER" id="PTHR30153:SF2">
    <property type="entry name" value="REPLICATIVE DNA HELICASE"/>
    <property type="match status" value="1"/>
</dbReference>
<evidence type="ECO:0000256" key="6">
    <source>
        <dbReference type="ARBA" id="ARBA00022741"/>
    </source>
</evidence>
<evidence type="ECO:0000256" key="14">
    <source>
        <dbReference type="ARBA" id="ARBA00044940"/>
    </source>
</evidence>
<protein>
    <recommendedName>
        <fullName evidence="16 17">Replicative DNA helicase</fullName>
        <ecNumber evidence="16 17">5.6.2.3</ecNumber>
    </recommendedName>
</protein>
<keyword evidence="4 17" id="KW-0235">DNA replication</keyword>
<keyword evidence="11" id="KW-0651">Protein splicing</keyword>
<evidence type="ECO:0000256" key="11">
    <source>
        <dbReference type="ARBA" id="ARBA00023000"/>
    </source>
</evidence>
<dbReference type="InterPro" id="IPR036185">
    <property type="entry name" value="DNA_heli_DnaB-like_N_sf"/>
</dbReference>
<dbReference type="NCBIfam" id="TIGR01445">
    <property type="entry name" value="intein_Nterm"/>
    <property type="match status" value="2"/>
</dbReference>
<evidence type="ECO:0000259" key="20">
    <source>
        <dbReference type="PROSITE" id="PS51199"/>
    </source>
</evidence>
<dbReference type="GO" id="GO:0006269">
    <property type="term" value="P:DNA replication, synthesis of primer"/>
    <property type="evidence" value="ECO:0007669"/>
    <property type="project" value="UniProtKB-UniRule"/>
</dbReference>
<dbReference type="Gene3D" id="2.170.16.10">
    <property type="entry name" value="Hedgehog/Intein (Hint) domain"/>
    <property type="match status" value="3"/>
</dbReference>
<dbReference type="PRINTS" id="PR00379">
    <property type="entry name" value="INTEIN"/>
</dbReference>
<feature type="domain" description="SF4 helicase" evidence="20">
    <location>
        <begin position="716"/>
        <end position="881"/>
    </location>
</feature>
<evidence type="ECO:0000256" key="3">
    <source>
        <dbReference type="ARBA" id="ARBA00022515"/>
    </source>
</evidence>
<dbReference type="PROSITE" id="PS50817">
    <property type="entry name" value="INTEIN_N_TER"/>
    <property type="match status" value="2"/>
</dbReference>
<organism evidence="21 22">
    <name type="scientific">Roseofilum reptotaenium AO1-A</name>
    <dbReference type="NCBI Taxonomy" id="1925591"/>
    <lineage>
        <taxon>Bacteria</taxon>
        <taxon>Bacillati</taxon>
        <taxon>Cyanobacteriota</taxon>
        <taxon>Cyanophyceae</taxon>
        <taxon>Desertifilales</taxon>
        <taxon>Desertifilaceae</taxon>
        <taxon>Roseofilum</taxon>
    </lineage>
</organism>
<dbReference type="GO" id="GO:1990077">
    <property type="term" value="C:primosome complex"/>
    <property type="evidence" value="ECO:0007669"/>
    <property type="project" value="UniProtKB-UniRule"/>
</dbReference>
<dbReference type="GO" id="GO:0003677">
    <property type="term" value="F:DNA binding"/>
    <property type="evidence" value="ECO:0007669"/>
    <property type="project" value="UniProtKB-UniRule"/>
</dbReference>
<keyword evidence="3 17" id="KW-0639">Primosome</keyword>
<feature type="domain" description="SF4 helicase" evidence="20">
    <location>
        <begin position="1069"/>
        <end position="1129"/>
    </location>
</feature>
<dbReference type="EC" id="5.6.2.3" evidence="16 17"/>
<dbReference type="EMBL" id="MLAW01000003">
    <property type="protein sequence ID" value="OJJ26973.1"/>
    <property type="molecule type" value="Genomic_DNA"/>
</dbReference>
<feature type="domain" description="HTH cro/C1-type" evidence="19">
    <location>
        <begin position="405"/>
        <end position="459"/>
    </location>
</feature>
<dbReference type="SMART" id="SM00530">
    <property type="entry name" value="HTH_XRE"/>
    <property type="match status" value="1"/>
</dbReference>
<dbReference type="GO" id="GO:0005829">
    <property type="term" value="C:cytosol"/>
    <property type="evidence" value="ECO:0007669"/>
    <property type="project" value="TreeGrafter"/>
</dbReference>
<evidence type="ECO:0000256" key="2">
    <source>
        <dbReference type="ARBA" id="ARBA00011643"/>
    </source>
</evidence>
<dbReference type="AlphaFoldDB" id="A0A1L9QWD3"/>
<evidence type="ECO:0000256" key="7">
    <source>
        <dbReference type="ARBA" id="ARBA00022801"/>
    </source>
</evidence>
<evidence type="ECO:0000256" key="10">
    <source>
        <dbReference type="ARBA" id="ARBA00022840"/>
    </source>
</evidence>
<dbReference type="PROSITE" id="PS50818">
    <property type="entry name" value="INTEIN_C_TER"/>
    <property type="match status" value="2"/>
</dbReference>
<comment type="catalytic activity">
    <reaction evidence="15 17">
        <text>ATP + H2O = ADP + phosphate + H(+)</text>
        <dbReference type="Rhea" id="RHEA:13065"/>
        <dbReference type="ChEBI" id="CHEBI:15377"/>
        <dbReference type="ChEBI" id="CHEBI:15378"/>
        <dbReference type="ChEBI" id="CHEBI:30616"/>
        <dbReference type="ChEBI" id="CHEBI:43474"/>
        <dbReference type="ChEBI" id="CHEBI:456216"/>
        <dbReference type="EC" id="5.6.2.3"/>
    </reaction>
</comment>
<feature type="domain" description="DOD-type homing endonuclease" evidence="18">
    <location>
        <begin position="332"/>
        <end position="552"/>
    </location>
</feature>
<keyword evidence="12 17" id="KW-0238">DNA-binding</keyword>
<dbReference type="InterPro" id="IPR007693">
    <property type="entry name" value="DNA_helicase_DnaB-like_N"/>
</dbReference>
<evidence type="ECO:0000256" key="15">
    <source>
        <dbReference type="ARBA" id="ARBA00048954"/>
    </source>
</evidence>
<dbReference type="InterPro" id="IPR036844">
    <property type="entry name" value="Hint_dom_sf"/>
</dbReference>
<dbReference type="InterPro" id="IPR003587">
    <property type="entry name" value="Hint_dom_N"/>
</dbReference>
<dbReference type="SUPFAM" id="SSF47413">
    <property type="entry name" value="lambda repressor-like DNA-binding domains"/>
    <property type="match status" value="1"/>
</dbReference>
<keyword evidence="22" id="KW-1185">Reference proteome</keyword>
<evidence type="ECO:0000256" key="4">
    <source>
        <dbReference type="ARBA" id="ARBA00022705"/>
    </source>
</evidence>
<dbReference type="PROSITE" id="PS50819">
    <property type="entry name" value="INTEIN_ENDONUCLEASE"/>
    <property type="match status" value="1"/>
</dbReference>
<dbReference type="InterPro" id="IPR007692">
    <property type="entry name" value="DNA_helicase_DnaB"/>
</dbReference>